<dbReference type="GO" id="GO:0016020">
    <property type="term" value="C:membrane"/>
    <property type="evidence" value="ECO:0007669"/>
    <property type="project" value="UniProtKB-SubCell"/>
</dbReference>
<keyword evidence="3 6" id="KW-1133">Transmembrane helix</keyword>
<dbReference type="EMBL" id="MDHH01000004">
    <property type="protein sequence ID" value="OUE00939.1"/>
    <property type="molecule type" value="Genomic_DNA"/>
</dbReference>
<organism evidence="9 10">
    <name type="scientific">Clavibacter michiganensis subsp. michiganensis</name>
    <dbReference type="NCBI Taxonomy" id="33013"/>
    <lineage>
        <taxon>Bacteria</taxon>
        <taxon>Bacillati</taxon>
        <taxon>Actinomycetota</taxon>
        <taxon>Actinomycetes</taxon>
        <taxon>Micrococcales</taxon>
        <taxon>Microbacteriaceae</taxon>
        <taxon>Clavibacter</taxon>
    </lineage>
</organism>
<feature type="compositionally biased region" description="Basic and acidic residues" evidence="5">
    <location>
        <begin position="1"/>
        <end position="16"/>
    </location>
</feature>
<feature type="transmembrane region" description="Helical" evidence="6">
    <location>
        <begin position="150"/>
        <end position="175"/>
    </location>
</feature>
<feature type="compositionally biased region" description="Low complexity" evidence="5">
    <location>
        <begin position="17"/>
        <end position="34"/>
    </location>
</feature>
<feature type="transmembrane region" description="Helical" evidence="6">
    <location>
        <begin position="109"/>
        <end position="130"/>
    </location>
</feature>
<feature type="region of interest" description="Disordered" evidence="5">
    <location>
        <begin position="453"/>
        <end position="477"/>
    </location>
</feature>
<keyword evidence="10" id="KW-1185">Reference proteome</keyword>
<reference evidence="9 10" key="1">
    <citation type="submission" date="2016-08" db="EMBL/GenBank/DDBJ databases">
        <title>Genome sequence of Clavibacter michiganensis subsp. michiganensis strain CASJ007.</title>
        <authorList>
            <person name="Thapa S.P."/>
            <person name="Coaker G."/>
        </authorList>
    </citation>
    <scope>NUCLEOTIDE SEQUENCE [LARGE SCALE GENOMIC DNA]</scope>
    <source>
        <strain evidence="9">CASJ007</strain>
    </source>
</reference>
<feature type="domain" description="RDD" evidence="8">
    <location>
        <begin position="94"/>
        <end position="234"/>
    </location>
</feature>
<feature type="region of interest" description="Disordered" evidence="5">
    <location>
        <begin position="1"/>
        <end position="48"/>
    </location>
</feature>
<dbReference type="InterPro" id="IPR013785">
    <property type="entry name" value="Aldolase_TIM"/>
</dbReference>
<dbReference type="AlphaFoldDB" id="A0A251XEU5"/>
<dbReference type="SUPFAM" id="SSF51395">
    <property type="entry name" value="FMN-linked oxidoreductases"/>
    <property type="match status" value="1"/>
</dbReference>
<evidence type="ECO:0000256" key="5">
    <source>
        <dbReference type="SAM" id="MobiDB-lite"/>
    </source>
</evidence>
<evidence type="ECO:0000256" key="4">
    <source>
        <dbReference type="ARBA" id="ARBA00023136"/>
    </source>
</evidence>
<evidence type="ECO:0000259" key="7">
    <source>
        <dbReference type="Pfam" id="PF00724"/>
    </source>
</evidence>
<evidence type="ECO:0000256" key="6">
    <source>
        <dbReference type="SAM" id="Phobius"/>
    </source>
</evidence>
<dbReference type="Gene3D" id="3.20.20.70">
    <property type="entry name" value="Aldolase class I"/>
    <property type="match status" value="1"/>
</dbReference>
<dbReference type="Proteomes" id="UP000195062">
    <property type="component" value="Unassembled WGS sequence"/>
</dbReference>
<accession>A0A251XEU5</accession>
<keyword evidence="4 6" id="KW-0472">Membrane</keyword>
<dbReference type="InterPro" id="IPR001155">
    <property type="entry name" value="OxRdtase_FMN_N"/>
</dbReference>
<dbReference type="PANTHER" id="PTHR22893:SF91">
    <property type="entry name" value="NADPH DEHYDROGENASE 2-RELATED"/>
    <property type="match status" value="1"/>
</dbReference>
<dbReference type="InterPro" id="IPR010432">
    <property type="entry name" value="RDD"/>
</dbReference>
<comment type="caution">
    <text evidence="9">The sequence shown here is derived from an EMBL/GenBank/DDBJ whole genome shotgun (WGS) entry which is preliminary data.</text>
</comment>
<name>A0A251XEU5_CLAMM</name>
<evidence type="ECO:0000256" key="1">
    <source>
        <dbReference type="ARBA" id="ARBA00004141"/>
    </source>
</evidence>
<feature type="region of interest" description="Disordered" evidence="5">
    <location>
        <begin position="235"/>
        <end position="317"/>
    </location>
</feature>
<dbReference type="GO" id="GO:0010181">
    <property type="term" value="F:FMN binding"/>
    <property type="evidence" value="ECO:0007669"/>
    <property type="project" value="InterPro"/>
</dbReference>
<sequence>MSDTHDDRRPDTDDGQARAQADAAAEPAHAAGPYAPQPYPPAAYPGGPHSGGPYSGGPYPGGYRGAVPPPGYGMVLLPHAQRPLPPHIDPAWRLAGVGRRAAGRILDQVVFGLVGGLSAGAFIVPLQGIARQRIDDLQLFGEAADDMMDSYFGGAMLGFLISMVAYLLIATWWLGWKGTTPGKAMVGIRVQRFSEPGTLGFGRALLRGVVQNGFVLGWLFTVWLPYASVGWDSRTSSAAGTTSPPTTSCSPAARRPSPPTDGGVGRARGAGSLTRAWEKDRPRNAAPGGSGCSRAVRTGRWPRRPPDAIRRGARRPPARRRIHHVKLFSPVALGALELPNRVAMAPLTRMRSDEHGVPGDIVVEYYRQRASTGLIVSEGVFTSERSKAYPGQPGIVTDEQIAGWRRVTDAVHEAGGRIVMQLMHGGRVSHEEITGGLPLLAPSAIAIQGEVHTPTGKAPYPCRASRRPTRSPSSSTS</sequence>
<dbReference type="GO" id="GO:0016491">
    <property type="term" value="F:oxidoreductase activity"/>
    <property type="evidence" value="ECO:0007669"/>
    <property type="project" value="InterPro"/>
</dbReference>
<feature type="domain" description="NADH:flavin oxidoreductase/NADH oxidase N-terminal" evidence="7">
    <location>
        <begin position="326"/>
        <end position="443"/>
    </location>
</feature>
<dbReference type="InterPro" id="IPR045247">
    <property type="entry name" value="Oye-like"/>
</dbReference>
<evidence type="ECO:0000259" key="8">
    <source>
        <dbReference type="Pfam" id="PF06271"/>
    </source>
</evidence>
<evidence type="ECO:0000313" key="10">
    <source>
        <dbReference type="Proteomes" id="UP000195062"/>
    </source>
</evidence>
<proteinExistence type="predicted"/>
<feature type="compositionally biased region" description="Low complexity" evidence="5">
    <location>
        <begin position="235"/>
        <end position="255"/>
    </location>
</feature>
<dbReference type="Pfam" id="PF00724">
    <property type="entry name" value="Oxidored_FMN"/>
    <property type="match status" value="1"/>
</dbReference>
<evidence type="ECO:0000313" key="9">
    <source>
        <dbReference type="EMBL" id="OUE00939.1"/>
    </source>
</evidence>
<keyword evidence="2 6" id="KW-0812">Transmembrane</keyword>
<evidence type="ECO:0000256" key="3">
    <source>
        <dbReference type="ARBA" id="ARBA00022989"/>
    </source>
</evidence>
<gene>
    <name evidence="9" type="primary">nemA_2</name>
    <name evidence="9" type="ORF">CMMCAS07_15985</name>
</gene>
<comment type="subcellular location">
    <subcellularLocation>
        <location evidence="1">Membrane</location>
        <topology evidence="1">Multi-pass membrane protein</topology>
    </subcellularLocation>
</comment>
<dbReference type="PANTHER" id="PTHR22893">
    <property type="entry name" value="NADH OXIDOREDUCTASE-RELATED"/>
    <property type="match status" value="1"/>
</dbReference>
<dbReference type="Pfam" id="PF06271">
    <property type="entry name" value="RDD"/>
    <property type="match status" value="1"/>
</dbReference>
<protein>
    <submittedName>
        <fullName evidence="9">N-ethylmaleimide reductase</fullName>
    </submittedName>
</protein>
<evidence type="ECO:0000256" key="2">
    <source>
        <dbReference type="ARBA" id="ARBA00022692"/>
    </source>
</evidence>